<dbReference type="SUPFAM" id="SSF52172">
    <property type="entry name" value="CheY-like"/>
    <property type="match status" value="1"/>
</dbReference>
<dbReference type="SUPFAM" id="SSF109604">
    <property type="entry name" value="HD-domain/PDEase-like"/>
    <property type="match status" value="1"/>
</dbReference>
<evidence type="ECO:0000313" key="5">
    <source>
        <dbReference type="EMBL" id="SDZ17080.1"/>
    </source>
</evidence>
<dbReference type="RefSeq" id="WP_091558640.1">
    <property type="nucleotide sequence ID" value="NZ_FNPH01000006.1"/>
</dbReference>
<feature type="domain" description="HDOD" evidence="4">
    <location>
        <begin position="141"/>
        <end position="326"/>
    </location>
</feature>
<evidence type="ECO:0000256" key="2">
    <source>
        <dbReference type="PROSITE-ProRule" id="PRU00169"/>
    </source>
</evidence>
<dbReference type="SMART" id="SM00448">
    <property type="entry name" value="REC"/>
    <property type="match status" value="1"/>
</dbReference>
<keyword evidence="1 2" id="KW-0597">Phosphoprotein</keyword>
<keyword evidence="6" id="KW-1185">Reference proteome</keyword>
<dbReference type="OrthoDB" id="9803649at2"/>
<organism evidence="5 6">
    <name type="scientific">Micromonospora pattaloongensis</name>
    <dbReference type="NCBI Taxonomy" id="405436"/>
    <lineage>
        <taxon>Bacteria</taxon>
        <taxon>Bacillati</taxon>
        <taxon>Actinomycetota</taxon>
        <taxon>Actinomycetes</taxon>
        <taxon>Micromonosporales</taxon>
        <taxon>Micromonosporaceae</taxon>
        <taxon>Micromonospora</taxon>
    </lineage>
</organism>
<evidence type="ECO:0000313" key="6">
    <source>
        <dbReference type="Proteomes" id="UP000242415"/>
    </source>
</evidence>
<name>A0A1H3QUS7_9ACTN</name>
<dbReference type="Pfam" id="PF00072">
    <property type="entry name" value="Response_reg"/>
    <property type="match status" value="1"/>
</dbReference>
<dbReference type="Proteomes" id="UP000242415">
    <property type="component" value="Unassembled WGS sequence"/>
</dbReference>
<reference evidence="6" key="1">
    <citation type="submission" date="2016-10" db="EMBL/GenBank/DDBJ databases">
        <authorList>
            <person name="Varghese N."/>
            <person name="Submissions S."/>
        </authorList>
    </citation>
    <scope>NUCLEOTIDE SEQUENCE [LARGE SCALE GENOMIC DNA]</scope>
    <source>
        <strain evidence="6">DSM 45245</strain>
    </source>
</reference>
<gene>
    <name evidence="5" type="ORF">SAMN05444365_106137</name>
</gene>
<feature type="modified residue" description="4-aspartylphosphate" evidence="2">
    <location>
        <position position="56"/>
    </location>
</feature>
<evidence type="ECO:0000256" key="1">
    <source>
        <dbReference type="ARBA" id="ARBA00022553"/>
    </source>
</evidence>
<evidence type="ECO:0000259" key="3">
    <source>
        <dbReference type="PROSITE" id="PS50110"/>
    </source>
</evidence>
<feature type="domain" description="Response regulatory" evidence="3">
    <location>
        <begin position="5"/>
        <end position="120"/>
    </location>
</feature>
<sequence length="402" mass="42527">MTRARVLFVDDEPRILDGLRRSLRGKRGEWEMSFVTSGADALELLAAAPHDVVVSDMRMPGMDGAELLTHVSDRHPEVARVVLSGHTEPEAAIKVAIAAHRFLTKPSDAESVIGVVEQLTVRTSATHPAEARRIAGGVRCLPMVPAYSDRMMALLRRPDIELTDVVRPLAHDIGFTAKLLQLSASAFFGARPRIAASVNSVVNALGLPMVQALAEASQARWSPVAWQPAIAAELAVSWRHAAATAILADAMASPANRPYAQAAALLQDVGRFVCLAGAAGDACPGGADAAAQRCYGVPYREIAVELLHLWGLPTPILTAVAQRDLDHRPPCSGLGVAAAVRAAHLLLQQTESRDPSDGTHDDELALLLTHPQLTAQAVDWRAAAERASAEAGRHLAGDGGGA</sequence>
<dbReference type="InterPro" id="IPR050595">
    <property type="entry name" value="Bact_response_regulator"/>
</dbReference>
<dbReference type="PROSITE" id="PS50110">
    <property type="entry name" value="RESPONSE_REGULATORY"/>
    <property type="match status" value="1"/>
</dbReference>
<dbReference type="GO" id="GO:0000160">
    <property type="term" value="P:phosphorelay signal transduction system"/>
    <property type="evidence" value="ECO:0007669"/>
    <property type="project" value="InterPro"/>
</dbReference>
<dbReference type="InterPro" id="IPR001789">
    <property type="entry name" value="Sig_transdc_resp-reg_receiver"/>
</dbReference>
<dbReference type="PROSITE" id="PS51833">
    <property type="entry name" value="HDOD"/>
    <property type="match status" value="1"/>
</dbReference>
<accession>A0A1H3QUS7</accession>
<dbReference type="Pfam" id="PF08668">
    <property type="entry name" value="HDOD"/>
    <property type="match status" value="1"/>
</dbReference>
<proteinExistence type="predicted"/>
<dbReference type="STRING" id="405436.SAMN05444365_106137"/>
<dbReference type="InterPro" id="IPR013976">
    <property type="entry name" value="HDOD"/>
</dbReference>
<protein>
    <submittedName>
        <fullName evidence="5">Response regulator receiver domain-containing protein</fullName>
    </submittedName>
</protein>
<dbReference type="EMBL" id="FNPH01000006">
    <property type="protein sequence ID" value="SDZ17080.1"/>
    <property type="molecule type" value="Genomic_DNA"/>
</dbReference>
<dbReference type="PANTHER" id="PTHR44591">
    <property type="entry name" value="STRESS RESPONSE REGULATOR PROTEIN 1"/>
    <property type="match status" value="1"/>
</dbReference>
<evidence type="ECO:0000259" key="4">
    <source>
        <dbReference type="PROSITE" id="PS51833"/>
    </source>
</evidence>
<dbReference type="InterPro" id="IPR011006">
    <property type="entry name" value="CheY-like_superfamily"/>
</dbReference>
<dbReference type="PANTHER" id="PTHR44591:SF19">
    <property type="entry name" value="TWO-COMPONENT RESPONSE REGULATOR-RELATED"/>
    <property type="match status" value="1"/>
</dbReference>
<dbReference type="Gene3D" id="1.10.3210.10">
    <property type="entry name" value="Hypothetical protein af1432"/>
    <property type="match status" value="1"/>
</dbReference>
<dbReference type="Gene3D" id="3.40.50.2300">
    <property type="match status" value="1"/>
</dbReference>
<dbReference type="AlphaFoldDB" id="A0A1H3QUS7"/>